<reference evidence="1" key="1">
    <citation type="journal article" date="2014" name="Int. J. Syst. Evol. Microbiol.">
        <title>Complete genome sequence of Corynebacterium casei LMG S-19264T (=DSM 44701T), isolated from a smear-ripened cheese.</title>
        <authorList>
            <consortium name="US DOE Joint Genome Institute (JGI-PGF)"/>
            <person name="Walter F."/>
            <person name="Albersmeier A."/>
            <person name="Kalinowski J."/>
            <person name="Ruckert C."/>
        </authorList>
    </citation>
    <scope>NUCLEOTIDE SEQUENCE</scope>
    <source>
        <strain evidence="1">JCM 31311</strain>
    </source>
</reference>
<evidence type="ECO:0000313" key="1">
    <source>
        <dbReference type="EMBL" id="GGR15583.1"/>
    </source>
</evidence>
<reference evidence="1" key="2">
    <citation type="submission" date="2020-09" db="EMBL/GenBank/DDBJ databases">
        <authorList>
            <person name="Sun Q."/>
            <person name="Ohkuma M."/>
        </authorList>
    </citation>
    <scope>NUCLEOTIDE SEQUENCE</scope>
    <source>
        <strain evidence="1">JCM 31311</strain>
    </source>
</reference>
<evidence type="ECO:0000313" key="2">
    <source>
        <dbReference type="Proteomes" id="UP000603865"/>
    </source>
</evidence>
<organism evidence="1 2">
    <name type="scientific">Deinococcus ruber</name>
    <dbReference type="NCBI Taxonomy" id="1848197"/>
    <lineage>
        <taxon>Bacteria</taxon>
        <taxon>Thermotogati</taxon>
        <taxon>Deinococcota</taxon>
        <taxon>Deinococci</taxon>
        <taxon>Deinococcales</taxon>
        <taxon>Deinococcaceae</taxon>
        <taxon>Deinococcus</taxon>
    </lineage>
</organism>
<accession>A0A918FA99</accession>
<comment type="caution">
    <text evidence="1">The sequence shown here is derived from an EMBL/GenBank/DDBJ whole genome shotgun (WGS) entry which is preliminary data.</text>
</comment>
<gene>
    <name evidence="1" type="ORF">GCM10008957_30410</name>
</gene>
<dbReference type="Proteomes" id="UP000603865">
    <property type="component" value="Unassembled WGS sequence"/>
</dbReference>
<dbReference type="AlphaFoldDB" id="A0A918FA99"/>
<keyword evidence="2" id="KW-1185">Reference proteome</keyword>
<proteinExistence type="predicted"/>
<name>A0A918FA99_9DEIO</name>
<protein>
    <submittedName>
        <fullName evidence="1">Uncharacterized protein</fullName>
    </submittedName>
</protein>
<dbReference type="EMBL" id="BMQL01000018">
    <property type="protein sequence ID" value="GGR15583.1"/>
    <property type="molecule type" value="Genomic_DNA"/>
</dbReference>
<sequence length="86" mass="9686">MSESREVNFVGWGMFYTRAEQTRTLLELVGRAACDQSDFDAVQGVQELASAYVQAVELIDVAALEHINGALTGWQQRLRHPQLVRH</sequence>